<dbReference type="Pfam" id="PF00270">
    <property type="entry name" value="DEAD"/>
    <property type="match status" value="1"/>
</dbReference>
<dbReference type="SMART" id="SM00490">
    <property type="entry name" value="HELICc"/>
    <property type="match status" value="1"/>
</dbReference>
<dbReference type="HAMAP" id="MF_00969">
    <property type="entry name" value="TRCF"/>
    <property type="match status" value="1"/>
</dbReference>
<protein>
    <recommendedName>
        <fullName evidence="12 13">Transcription-repair-coupling factor</fullName>
        <shortName evidence="13">TRCF</shortName>
        <ecNumber evidence="13">3.6.4.-</ecNumber>
    </recommendedName>
</protein>
<name>G9WY46_9FIRM</name>
<evidence type="ECO:0000256" key="10">
    <source>
        <dbReference type="ARBA" id="ARBA00061104"/>
    </source>
</evidence>
<dbReference type="InterPro" id="IPR005118">
    <property type="entry name" value="TRCF_C"/>
</dbReference>
<dbReference type="NCBIfam" id="TIGR00580">
    <property type="entry name" value="mfd"/>
    <property type="match status" value="1"/>
</dbReference>
<evidence type="ECO:0000256" key="9">
    <source>
        <dbReference type="ARBA" id="ARBA00023204"/>
    </source>
</evidence>
<dbReference type="Gene3D" id="3.40.50.11180">
    <property type="match status" value="1"/>
</dbReference>
<evidence type="ECO:0000256" key="3">
    <source>
        <dbReference type="ARBA" id="ARBA00022741"/>
    </source>
</evidence>
<evidence type="ECO:0000256" key="8">
    <source>
        <dbReference type="ARBA" id="ARBA00023125"/>
    </source>
</evidence>
<dbReference type="GO" id="GO:0005524">
    <property type="term" value="F:ATP binding"/>
    <property type="evidence" value="ECO:0007669"/>
    <property type="project" value="UniProtKB-UniRule"/>
</dbReference>
<comment type="subcellular location">
    <subcellularLocation>
        <location evidence="1 13">Cytoplasm</location>
    </subcellularLocation>
</comment>
<accession>G9WY46</accession>
<dbReference type="GO" id="GO:0005737">
    <property type="term" value="C:cytoplasm"/>
    <property type="evidence" value="ECO:0007669"/>
    <property type="project" value="UniProtKB-SubCell"/>
</dbReference>
<dbReference type="GO" id="GO:0003684">
    <property type="term" value="F:damaged DNA binding"/>
    <property type="evidence" value="ECO:0007669"/>
    <property type="project" value="InterPro"/>
</dbReference>
<dbReference type="PROSITE" id="PS51192">
    <property type="entry name" value="HELICASE_ATP_BIND_1"/>
    <property type="match status" value="1"/>
</dbReference>
<dbReference type="Pfam" id="PF00271">
    <property type="entry name" value="Helicase_C"/>
    <property type="match status" value="1"/>
</dbReference>
<keyword evidence="8 13" id="KW-0238">DNA-binding</keyword>
<reference evidence="16 17" key="1">
    <citation type="submission" date="2011-08" db="EMBL/GenBank/DDBJ databases">
        <title>The Genome Sequence of Eubacteriaceae bacterium ACC19a.</title>
        <authorList>
            <consortium name="The Broad Institute Genome Sequencing Platform"/>
            <person name="Earl A."/>
            <person name="Ward D."/>
            <person name="Feldgarden M."/>
            <person name="Gevers D."/>
            <person name="Sizova M."/>
            <person name="Hazen A."/>
            <person name="Epstein S."/>
            <person name="Young S.K."/>
            <person name="Zeng Q."/>
            <person name="Gargeya S."/>
            <person name="Fitzgerald M."/>
            <person name="Haas B."/>
            <person name="Abouelleil A."/>
            <person name="Alvarado L."/>
            <person name="Arachchi H.M."/>
            <person name="Berlin A."/>
            <person name="Brown A."/>
            <person name="Chapman S.B."/>
            <person name="Chen Z."/>
            <person name="Dunbar C."/>
            <person name="Freedman E."/>
            <person name="Gearin G."/>
            <person name="Gellesch M."/>
            <person name="Goldberg J."/>
            <person name="Griggs A."/>
            <person name="Gujja S."/>
            <person name="Heiman D."/>
            <person name="Howarth C."/>
            <person name="Larson L."/>
            <person name="Lui A."/>
            <person name="MacDonald P.J.P."/>
            <person name="Montmayeur A."/>
            <person name="Murphy C."/>
            <person name="Neiman D."/>
            <person name="Pearson M."/>
            <person name="Priest M."/>
            <person name="Roberts A."/>
            <person name="Saif S."/>
            <person name="Shea T."/>
            <person name="Shenoy N."/>
            <person name="Sisk P."/>
            <person name="Stolte C."/>
            <person name="Sykes S."/>
            <person name="Wortman J."/>
            <person name="Nusbaum C."/>
            <person name="Birren B."/>
        </authorList>
    </citation>
    <scope>NUCLEOTIDE SEQUENCE [LARGE SCALE GENOMIC DNA]</scope>
    <source>
        <strain evidence="16 17">ACC19a</strain>
    </source>
</reference>
<dbReference type="AlphaFoldDB" id="G9WY46"/>
<dbReference type="InterPro" id="IPR047112">
    <property type="entry name" value="RecG/Mfd"/>
</dbReference>
<dbReference type="FunFam" id="3.40.50.300:FF:000546">
    <property type="entry name" value="Transcription-repair-coupling factor"/>
    <property type="match status" value="1"/>
</dbReference>
<feature type="domain" description="Helicase ATP-binding" evidence="14">
    <location>
        <begin position="588"/>
        <end position="749"/>
    </location>
</feature>
<dbReference type="InterPro" id="IPR037235">
    <property type="entry name" value="TRCF-like_C_D7"/>
</dbReference>
<keyword evidence="4 13" id="KW-0227">DNA damage</keyword>
<dbReference type="InterPro" id="IPR014001">
    <property type="entry name" value="Helicase_ATP-bd"/>
</dbReference>
<dbReference type="Pfam" id="PF03461">
    <property type="entry name" value="TRCF"/>
    <property type="match status" value="1"/>
</dbReference>
<evidence type="ECO:0000256" key="11">
    <source>
        <dbReference type="ARBA" id="ARBA00061399"/>
    </source>
</evidence>
<dbReference type="EMBL" id="AFZE01000002">
    <property type="protein sequence ID" value="EHL16550.1"/>
    <property type="molecule type" value="Genomic_DNA"/>
</dbReference>
<dbReference type="GO" id="GO:0016787">
    <property type="term" value="F:hydrolase activity"/>
    <property type="evidence" value="ECO:0007669"/>
    <property type="project" value="UniProtKB-KW"/>
</dbReference>
<dbReference type="SUPFAM" id="SSF52540">
    <property type="entry name" value="P-loop containing nucleoside triphosphate hydrolases"/>
    <property type="match status" value="4"/>
</dbReference>
<dbReference type="SMART" id="SM00982">
    <property type="entry name" value="TRCF"/>
    <property type="match status" value="1"/>
</dbReference>
<comment type="caution">
    <text evidence="16">The sequence shown here is derived from an EMBL/GenBank/DDBJ whole genome shotgun (WGS) entry which is preliminary data.</text>
</comment>
<dbReference type="SMART" id="SM01058">
    <property type="entry name" value="CarD_TRCF"/>
    <property type="match status" value="1"/>
</dbReference>
<dbReference type="Pfam" id="PF17757">
    <property type="entry name" value="UvrB_inter"/>
    <property type="match status" value="1"/>
</dbReference>
<dbReference type="InterPro" id="IPR027417">
    <property type="entry name" value="P-loop_NTPase"/>
</dbReference>
<organism evidence="16 17">
    <name type="scientific">Peptoanaerobacter stomatis</name>
    <dbReference type="NCBI Taxonomy" id="796937"/>
    <lineage>
        <taxon>Bacteria</taxon>
        <taxon>Bacillati</taxon>
        <taxon>Bacillota</taxon>
        <taxon>Clostridia</taxon>
        <taxon>Peptostreptococcales</taxon>
        <taxon>Filifactoraceae</taxon>
        <taxon>Peptoanaerobacter</taxon>
    </lineage>
</organism>
<evidence type="ECO:0000256" key="2">
    <source>
        <dbReference type="ARBA" id="ARBA00022490"/>
    </source>
</evidence>
<proteinExistence type="inferred from homology"/>
<comment type="function">
    <text evidence="13">Couples transcription and DNA repair by recognizing RNA polymerase (RNAP) stalled at DNA lesions. Mediates ATP-dependent release of RNAP and its truncated transcript from the DNA, and recruitment of nucleotide excision repair machinery to the damaged site.</text>
</comment>
<dbReference type="PANTHER" id="PTHR47964:SF1">
    <property type="entry name" value="ATP-DEPENDENT DNA HELICASE HOMOLOG RECG, CHLOROPLASTIC"/>
    <property type="match status" value="1"/>
</dbReference>
<dbReference type="InterPro" id="IPR003711">
    <property type="entry name" value="CarD-like/TRCF_RID"/>
</dbReference>
<feature type="domain" description="Helicase C-terminal" evidence="15">
    <location>
        <begin position="771"/>
        <end position="924"/>
    </location>
</feature>
<evidence type="ECO:0000313" key="17">
    <source>
        <dbReference type="Proteomes" id="UP000006437"/>
    </source>
</evidence>
<evidence type="ECO:0000259" key="15">
    <source>
        <dbReference type="PROSITE" id="PS51194"/>
    </source>
</evidence>
<dbReference type="RefSeq" id="WP_009525332.1">
    <property type="nucleotide sequence ID" value="NZ_JH414551.1"/>
</dbReference>
<keyword evidence="2 13" id="KW-0963">Cytoplasm</keyword>
<dbReference type="PANTHER" id="PTHR47964">
    <property type="entry name" value="ATP-DEPENDENT DNA HELICASE HOMOLOG RECG, CHLOROPLASTIC"/>
    <property type="match status" value="1"/>
</dbReference>
<dbReference type="GO" id="GO:0003678">
    <property type="term" value="F:DNA helicase activity"/>
    <property type="evidence" value="ECO:0007669"/>
    <property type="project" value="TreeGrafter"/>
</dbReference>
<dbReference type="CDD" id="cd17991">
    <property type="entry name" value="DEXHc_TRCF"/>
    <property type="match status" value="1"/>
</dbReference>
<keyword evidence="9 13" id="KW-0234">DNA repair</keyword>
<dbReference type="Proteomes" id="UP000006437">
    <property type="component" value="Unassembled WGS sequence"/>
</dbReference>
<dbReference type="Gene3D" id="3.90.1150.50">
    <property type="entry name" value="Transcription-repair-coupling factor, D7 domain"/>
    <property type="match status" value="1"/>
</dbReference>
<gene>
    <name evidence="13" type="primary">mfd</name>
    <name evidence="16" type="ORF">HMPREF9629_01097</name>
</gene>
<dbReference type="InterPro" id="IPR011545">
    <property type="entry name" value="DEAD/DEAH_box_helicase_dom"/>
</dbReference>
<dbReference type="InterPro" id="IPR036101">
    <property type="entry name" value="CarD-like/TRCF_RID_sf"/>
</dbReference>
<evidence type="ECO:0000259" key="14">
    <source>
        <dbReference type="PROSITE" id="PS51192"/>
    </source>
</evidence>
<dbReference type="HOGENOM" id="CLU_005122_1_3_9"/>
<dbReference type="InterPro" id="IPR041471">
    <property type="entry name" value="UvrB_inter"/>
</dbReference>
<evidence type="ECO:0000256" key="13">
    <source>
        <dbReference type="HAMAP-Rule" id="MF_00969"/>
    </source>
</evidence>
<dbReference type="InterPro" id="IPR001650">
    <property type="entry name" value="Helicase_C-like"/>
</dbReference>
<dbReference type="Pfam" id="PF02559">
    <property type="entry name" value="CarD_TRCF_RID"/>
    <property type="match status" value="1"/>
</dbReference>
<dbReference type="PATRIC" id="fig|796937.3.peg.289"/>
<dbReference type="SMART" id="SM00487">
    <property type="entry name" value="DEXDc"/>
    <property type="match status" value="1"/>
</dbReference>
<evidence type="ECO:0000256" key="12">
    <source>
        <dbReference type="ARBA" id="ARBA00070128"/>
    </source>
</evidence>
<dbReference type="GO" id="GO:0000716">
    <property type="term" value="P:transcription-coupled nucleotide-excision repair, DNA damage recognition"/>
    <property type="evidence" value="ECO:0007669"/>
    <property type="project" value="UniProtKB-UniRule"/>
</dbReference>
<dbReference type="InterPro" id="IPR004576">
    <property type="entry name" value="Mfd"/>
</dbReference>
<dbReference type="PROSITE" id="PS51194">
    <property type="entry name" value="HELICASE_CTER"/>
    <property type="match status" value="1"/>
</dbReference>
<keyword evidence="7 13" id="KW-0067">ATP-binding</keyword>
<keyword evidence="5 13" id="KW-0378">Hydrolase</keyword>
<sequence length="1086" mass="126398">MDYIYSAHKKKVIFITQSDIAAQDIYRELLRYNKSKIIILQSDELKFYQIDAINRDNEFQRINCLKRIYDNDYDILIISIASLLRKYMPKKYYEKNIIDIKLSSNIDIYELTKKLIVSGYDRVRKIESKGQFSLRGSIIDIFPPDFSNPIRMEFFDDEVDSIRIFDLYSQVSIEKVDKVRIIPAREYIYPDNIDKSLKKIESLVKEDTNEDIRVDIEKMQSKTYFKGLEKYIGFLYEEKDLSILQFIDKNCNIVFSEPNRIFEKVDNIYYEFFENYKSSLEKGFALKGQDNIFIDKDSIMQKVYDYKLIVLSEITGNIKNIKTKAIFNFDVQSASKYRGDINQLISDINTYKDRKYKIAILLPQENIIKNIISELKASNISAKYIKNDKFDIESSDVFILKDNKTQGLILKKSKFAFITNNDIFFRLSKLSASRKRKNIKSERLKSFADLKKGDIVVHEVYGIGKFVGIEQKENDGVKKDYIKVSYKGGDFIYVPISQMDRVQRYIGNASDRISLTQLGSSQWKKQKQKAKKAVDEIAKYLIELYAQRENQKGYAFSKDTVWQREFEALFPFEETQDQLKSIKDIKKDMENIKPMDRLICGDVGYGKTEVALRGIFKACMDQKQVAFLVPTTILAQQHYKTLSDRFENYPINVDVLSRFKTKKEQEITIEKVKNGEVDVIIGTHRLLSKDVEFKDIGMLVIDEEQRFGVKHKEKIKQIKSNIDVLTLTATPIPRTLNMSLSGIRDMSVLEEPPNDRYPIITYVTEAREGIILDAIEREIARNGQVFFVYNSVENIDKMYNFIQKLVPSARIAIAHGQMSAIALEDIMMDYLEKKYDVLLCTTIIETGMDISNANTIIVYNADKMGLSQLYQLRGRVGRSSRQAYAYLMYEKDKVLTEIAQKRLKAIREFTEFGSGFRVAMMDLEIRGSGNILGEVQHGHIEEVGYDLYIKMLNDSFNRLKGKTVEEKVSTEVYLNVNAYIPDNYIEDEIQKIEIYKKIASINSKEDYFDIQAEIEDRFSNIPQEVENLLKISSIRSLGEKIGIEKISQKNRTIVYESANDKLMQNLKTVKEDQMLKEIIEFMKALL</sequence>
<dbReference type="GO" id="GO:0006355">
    <property type="term" value="P:regulation of DNA-templated transcription"/>
    <property type="evidence" value="ECO:0007669"/>
    <property type="project" value="UniProtKB-UniRule"/>
</dbReference>
<evidence type="ECO:0000256" key="7">
    <source>
        <dbReference type="ARBA" id="ARBA00022840"/>
    </source>
</evidence>
<evidence type="ECO:0000256" key="6">
    <source>
        <dbReference type="ARBA" id="ARBA00022806"/>
    </source>
</evidence>
<dbReference type="Gene3D" id="3.30.2060.10">
    <property type="entry name" value="Penicillin-binding protein 1b domain"/>
    <property type="match status" value="1"/>
</dbReference>
<evidence type="ECO:0000256" key="5">
    <source>
        <dbReference type="ARBA" id="ARBA00022801"/>
    </source>
</evidence>
<comment type="similarity">
    <text evidence="11 13">In the C-terminal section; belongs to the helicase family. RecG subfamily.</text>
</comment>
<evidence type="ECO:0000256" key="4">
    <source>
        <dbReference type="ARBA" id="ARBA00022763"/>
    </source>
</evidence>
<dbReference type="EC" id="3.6.4.-" evidence="13"/>
<dbReference type="Gene3D" id="2.40.10.170">
    <property type="match status" value="1"/>
</dbReference>
<dbReference type="Gene3D" id="3.40.50.300">
    <property type="entry name" value="P-loop containing nucleotide triphosphate hydrolases"/>
    <property type="match status" value="2"/>
</dbReference>
<keyword evidence="6" id="KW-0347">Helicase</keyword>
<dbReference type="SUPFAM" id="SSF143517">
    <property type="entry name" value="TRCF domain-like"/>
    <property type="match status" value="1"/>
</dbReference>
<comment type="similarity">
    <text evidence="10 13">In the N-terminal section; belongs to the UvrB family.</text>
</comment>
<keyword evidence="3 13" id="KW-0547">Nucleotide-binding</keyword>
<evidence type="ECO:0000313" key="16">
    <source>
        <dbReference type="EMBL" id="EHL16550.1"/>
    </source>
</evidence>
<evidence type="ECO:0000256" key="1">
    <source>
        <dbReference type="ARBA" id="ARBA00004496"/>
    </source>
</evidence>
<dbReference type="SUPFAM" id="SSF141259">
    <property type="entry name" value="CarD-like"/>
    <property type="match status" value="1"/>
</dbReference>